<sequence length="396" mass="43434">MESATPRRNRVLLVVHLAATFGGAERTTLNVLNGLGRADFTEVVVLAPRGMHAHWSKAADRIIDADPLEMAGWFRSPRRLRHDANRLAVVIRTIGADVVLGMMHYMAAVAEQAVRRHRLPARVIGSFRGPVFEHLRAYEPNLPRRWWIRWQLRRSARGMFSITVPGSGTRDELLRHGVGRPSQLQVIPNGIDRHRSERAGQGPLELPAGVVPGQFVLALGRLSAEKRFEDLVSAYALSNVPWPLVVVGEGPERNSLARQASALGIADRVHFAGATNTPERWMSRAGVFIHTCRYEGFGYTLLEAAALGIPVIATDCPFGPREVLGEAGLLVAPDDPHALATAICQLVEDPPRRAHMSRASRDRADCFSLTRSQAAHATLLRAALDDAPPSGDRARP</sequence>
<reference evidence="3 4" key="1">
    <citation type="submission" date="2013-12" db="EMBL/GenBank/DDBJ databases">
        <authorList>
            <consortium name="DOE Joint Genome Institute"/>
            <person name="Muyzer G."/>
            <person name="Huntemann M."/>
            <person name="Han J."/>
            <person name="Chen A."/>
            <person name="Kyrpides N."/>
            <person name="Mavromatis K."/>
            <person name="Markowitz V."/>
            <person name="Palaniappan K."/>
            <person name="Ivanova N."/>
            <person name="Schaumberg A."/>
            <person name="Pati A."/>
            <person name="Liolios K."/>
            <person name="Nordberg H.P."/>
            <person name="Cantor M.N."/>
            <person name="Hua S.X."/>
            <person name="Woyke T."/>
        </authorList>
    </citation>
    <scope>NUCLEOTIDE SEQUENCE [LARGE SCALE GENOMIC DNA]</scope>
    <source>
        <strain evidence="3 4">ARh 1</strain>
    </source>
</reference>
<evidence type="ECO:0000313" key="3">
    <source>
        <dbReference type="EMBL" id="AHE98537.1"/>
    </source>
</evidence>
<evidence type="ECO:0000313" key="4">
    <source>
        <dbReference type="Proteomes" id="UP000005289"/>
    </source>
</evidence>
<dbReference type="Pfam" id="PF00534">
    <property type="entry name" value="Glycos_transf_1"/>
    <property type="match status" value="1"/>
</dbReference>
<dbReference type="HOGENOM" id="CLU_009583_0_0_6"/>
<dbReference type="Pfam" id="PF13439">
    <property type="entry name" value="Glyco_transf_4"/>
    <property type="match status" value="1"/>
</dbReference>
<keyword evidence="4" id="KW-1185">Reference proteome</keyword>
<accession>W0DMP0</accession>
<name>W0DMP0_9GAMM</name>
<dbReference type="InterPro" id="IPR001296">
    <property type="entry name" value="Glyco_trans_1"/>
</dbReference>
<dbReference type="KEGG" id="tti:THITH_10045"/>
<dbReference type="GO" id="GO:0016757">
    <property type="term" value="F:glycosyltransferase activity"/>
    <property type="evidence" value="ECO:0007669"/>
    <property type="project" value="InterPro"/>
</dbReference>
<keyword evidence="3" id="KW-0808">Transferase</keyword>
<gene>
    <name evidence="3" type="ORF">THITH_10045</name>
</gene>
<feature type="domain" description="Glycosyltransferase subfamily 4-like N-terminal" evidence="2">
    <location>
        <begin position="21"/>
        <end position="194"/>
    </location>
</feature>
<proteinExistence type="predicted"/>
<organism evidence="3 4">
    <name type="scientific">Thioalkalivibrio paradoxus ARh 1</name>
    <dbReference type="NCBI Taxonomy" id="713585"/>
    <lineage>
        <taxon>Bacteria</taxon>
        <taxon>Pseudomonadati</taxon>
        <taxon>Pseudomonadota</taxon>
        <taxon>Gammaproteobacteria</taxon>
        <taxon>Chromatiales</taxon>
        <taxon>Ectothiorhodospiraceae</taxon>
        <taxon>Thioalkalivibrio</taxon>
    </lineage>
</organism>
<dbReference type="SUPFAM" id="SSF53756">
    <property type="entry name" value="UDP-Glycosyltransferase/glycogen phosphorylase"/>
    <property type="match status" value="1"/>
</dbReference>
<evidence type="ECO:0000259" key="2">
    <source>
        <dbReference type="Pfam" id="PF13439"/>
    </source>
</evidence>
<dbReference type="STRING" id="713585.THITH_10045"/>
<dbReference type="Proteomes" id="UP000005289">
    <property type="component" value="Chromosome"/>
</dbReference>
<protein>
    <submittedName>
        <fullName evidence="3">Glycosyl transferase family 1</fullName>
    </submittedName>
</protein>
<dbReference type="RefSeq" id="WP_006748302.1">
    <property type="nucleotide sequence ID" value="NZ_CP007029.1"/>
</dbReference>
<dbReference type="Gene3D" id="3.40.50.2000">
    <property type="entry name" value="Glycogen Phosphorylase B"/>
    <property type="match status" value="2"/>
</dbReference>
<dbReference type="PANTHER" id="PTHR45947:SF3">
    <property type="entry name" value="SULFOQUINOVOSYL TRANSFERASE SQD2"/>
    <property type="match status" value="1"/>
</dbReference>
<dbReference type="CDD" id="cd03811">
    <property type="entry name" value="GT4_GT28_WabH-like"/>
    <property type="match status" value="1"/>
</dbReference>
<dbReference type="EMBL" id="CP007029">
    <property type="protein sequence ID" value="AHE98537.1"/>
    <property type="molecule type" value="Genomic_DNA"/>
</dbReference>
<dbReference type="PANTHER" id="PTHR45947">
    <property type="entry name" value="SULFOQUINOVOSYL TRANSFERASE SQD2"/>
    <property type="match status" value="1"/>
</dbReference>
<dbReference type="InterPro" id="IPR028098">
    <property type="entry name" value="Glyco_trans_4-like_N"/>
</dbReference>
<feature type="domain" description="Glycosyl transferase family 1" evidence="1">
    <location>
        <begin position="215"/>
        <end position="362"/>
    </location>
</feature>
<evidence type="ECO:0000259" key="1">
    <source>
        <dbReference type="Pfam" id="PF00534"/>
    </source>
</evidence>
<dbReference type="OrthoDB" id="9792269at2"/>
<dbReference type="AlphaFoldDB" id="W0DMP0"/>
<dbReference type="InterPro" id="IPR050194">
    <property type="entry name" value="Glycosyltransferase_grp1"/>
</dbReference>